<gene>
    <name evidence="2" type="ORF">SG35_021690</name>
</gene>
<name>A0AAE9YMA3_9GAMM</name>
<reference evidence="2 3" key="2">
    <citation type="journal article" date="2022" name="Mar. Drugs">
        <title>Bioassay-Guided Fractionation Leads to the Detection of Cholic Acid Generated by the Rare Thalassomonas sp.</title>
        <authorList>
            <person name="Pheiffer F."/>
            <person name="Schneider Y.K."/>
            <person name="Hansen E.H."/>
            <person name="Andersen J.H."/>
            <person name="Isaksson J."/>
            <person name="Busche T."/>
            <person name="R C."/>
            <person name="Kalinowski J."/>
            <person name="Zyl L.V."/>
            <person name="Trindade M."/>
        </authorList>
    </citation>
    <scope>NUCLEOTIDE SEQUENCE [LARGE SCALE GENOMIC DNA]</scope>
    <source>
        <strain evidence="2 3">A5K-106</strain>
    </source>
</reference>
<proteinExistence type="predicted"/>
<dbReference type="EMBL" id="CP059735">
    <property type="protein sequence ID" value="WDD97880.1"/>
    <property type="molecule type" value="Genomic_DNA"/>
</dbReference>
<reference evidence="2 3" key="1">
    <citation type="journal article" date="2015" name="Genome Announc.">
        <title>Draft Genome Sequences of Marine Isolates of Thalassomonas viridans and Thalassomonas actiniarum.</title>
        <authorList>
            <person name="Olonade I."/>
            <person name="van Zyl L.J."/>
            <person name="Trindade M."/>
        </authorList>
    </citation>
    <scope>NUCLEOTIDE SEQUENCE [LARGE SCALE GENOMIC DNA]</scope>
    <source>
        <strain evidence="2 3">A5K-106</strain>
    </source>
</reference>
<dbReference type="Proteomes" id="UP000032568">
    <property type="component" value="Chromosome"/>
</dbReference>
<feature type="transmembrane region" description="Helical" evidence="1">
    <location>
        <begin position="26"/>
        <end position="43"/>
    </location>
</feature>
<keyword evidence="1" id="KW-0472">Membrane</keyword>
<dbReference type="RefSeq" id="WP_044832062.1">
    <property type="nucleotide sequence ID" value="NZ_CP059735.1"/>
</dbReference>
<evidence type="ECO:0000313" key="3">
    <source>
        <dbReference type="Proteomes" id="UP000032568"/>
    </source>
</evidence>
<dbReference type="KEGG" id="tact:SG35_021690"/>
<protein>
    <submittedName>
        <fullName evidence="2">Uncharacterized protein</fullName>
    </submittedName>
</protein>
<evidence type="ECO:0000313" key="2">
    <source>
        <dbReference type="EMBL" id="WDD97880.1"/>
    </source>
</evidence>
<evidence type="ECO:0000256" key="1">
    <source>
        <dbReference type="SAM" id="Phobius"/>
    </source>
</evidence>
<keyword evidence="1" id="KW-1133">Transmembrane helix</keyword>
<keyword evidence="1" id="KW-0812">Transmembrane</keyword>
<sequence>MSQNNSNSTVTINLGFIQFTIPGRKFLMISGPIFLLLMSYLIWQAKIDQSFNEYFYPERSEQYNKFHELHPIIEELANRWNKVSNLNGYKTSNVRYIRDHIHDALPPYKNLALDKVNLVTQIAWNWHLARIFIILADMESNYSHIEKAFLHLKKAEELSTKSQQLAQKELKQLKDISIHKMILRERINAYAIGYFIKKEQQDFLLAKKHLKSLGGCDVLTNERFFHKKIANVINCPYLELTQPENNEVRTE</sequence>
<dbReference type="AlphaFoldDB" id="A0AAE9YMA3"/>
<keyword evidence="3" id="KW-1185">Reference proteome</keyword>
<accession>A0AAE9YMA3</accession>
<organism evidence="2 3">
    <name type="scientific">Thalassomonas actiniarum</name>
    <dbReference type="NCBI Taxonomy" id="485447"/>
    <lineage>
        <taxon>Bacteria</taxon>
        <taxon>Pseudomonadati</taxon>
        <taxon>Pseudomonadota</taxon>
        <taxon>Gammaproteobacteria</taxon>
        <taxon>Alteromonadales</taxon>
        <taxon>Colwelliaceae</taxon>
        <taxon>Thalassomonas</taxon>
    </lineage>
</organism>